<protein>
    <submittedName>
        <fullName evidence="2">Uncharacterized protein</fullName>
    </submittedName>
</protein>
<dbReference type="PROSITE" id="PS51257">
    <property type="entry name" value="PROKAR_LIPOPROTEIN"/>
    <property type="match status" value="1"/>
</dbReference>
<evidence type="ECO:0000313" key="3">
    <source>
        <dbReference type="Proteomes" id="UP000604475"/>
    </source>
</evidence>
<gene>
    <name evidence="2" type="ORF">I7412_07955</name>
</gene>
<comment type="caution">
    <text evidence="2">The sequence shown here is derived from an EMBL/GenBank/DDBJ whole genome shotgun (WGS) entry which is preliminary data.</text>
</comment>
<evidence type="ECO:0000256" key="1">
    <source>
        <dbReference type="SAM" id="SignalP"/>
    </source>
</evidence>
<feature type="chain" id="PRO_5039578929" evidence="1">
    <location>
        <begin position="25"/>
        <end position="267"/>
    </location>
</feature>
<dbReference type="Proteomes" id="UP000604475">
    <property type="component" value="Unassembled WGS sequence"/>
</dbReference>
<feature type="signal peptide" evidence="1">
    <location>
        <begin position="1"/>
        <end position="24"/>
    </location>
</feature>
<evidence type="ECO:0000313" key="2">
    <source>
        <dbReference type="EMBL" id="MBL7627100.1"/>
    </source>
</evidence>
<organism evidence="2 3">
    <name type="scientific">Frankia nepalensis</name>
    <dbReference type="NCBI Taxonomy" id="1836974"/>
    <lineage>
        <taxon>Bacteria</taxon>
        <taxon>Bacillati</taxon>
        <taxon>Actinomycetota</taxon>
        <taxon>Actinomycetes</taxon>
        <taxon>Frankiales</taxon>
        <taxon>Frankiaceae</taxon>
        <taxon>Frankia</taxon>
    </lineage>
</organism>
<dbReference type="AlphaFoldDB" id="A0A937RDQ2"/>
<dbReference type="EMBL" id="JAEACQ010000155">
    <property type="protein sequence ID" value="MBL7627100.1"/>
    <property type="molecule type" value="Genomic_DNA"/>
</dbReference>
<keyword evidence="1" id="KW-0732">Signal</keyword>
<name>A0A937RDQ2_9ACTN</name>
<reference evidence="2" key="1">
    <citation type="submission" date="2020-12" db="EMBL/GenBank/DDBJ databases">
        <title>Genomic characterization of non-nitrogen-fixing Frankia strains.</title>
        <authorList>
            <person name="Carlos-Shanley C."/>
            <person name="Guerra T."/>
            <person name="Hahn D."/>
        </authorList>
    </citation>
    <scope>NUCLEOTIDE SEQUENCE</scope>
    <source>
        <strain evidence="2">CN6</strain>
    </source>
</reference>
<keyword evidence="3" id="KW-1185">Reference proteome</keyword>
<dbReference type="RefSeq" id="WP_203001734.1">
    <property type="nucleotide sequence ID" value="NZ_JADWYU010000219.1"/>
</dbReference>
<accession>A0A937RDQ2</accession>
<sequence>MSPIARRRGATAVLTAVLSAVALAAATACSSASGEPDTATTASPAATTAAGGDVQAACTAEIALNALEFPGSDPGAPAPTARKLQDFAADAEPLAATLRANVPAELINEVDVLDSVLATARRGQPIDYEGSGLFAAGQVVDAWMADNCGYPTLAVTNDAGTLTGLPASVPAGPVSITFANQGEPAKAGFVLLFAKVKDGATATAAGLADGTTDLESSTDIISAVQPQGRSPGYGLADLPAGRYLVVSPLGSPPDFAGGFAAVEFDVR</sequence>
<proteinExistence type="predicted"/>